<name>A0A6B2LPK5_9EUKA</name>
<proteinExistence type="inferred from homology"/>
<evidence type="ECO:0000256" key="5">
    <source>
        <dbReference type="ARBA" id="ARBA00023136"/>
    </source>
</evidence>
<organism evidence="8">
    <name type="scientific">Arcella intermedia</name>
    <dbReference type="NCBI Taxonomy" id="1963864"/>
    <lineage>
        <taxon>Eukaryota</taxon>
        <taxon>Amoebozoa</taxon>
        <taxon>Tubulinea</taxon>
        <taxon>Elardia</taxon>
        <taxon>Arcellinida</taxon>
        <taxon>Sphaerothecina</taxon>
        <taxon>Arcellidae</taxon>
        <taxon>Arcella</taxon>
    </lineage>
</organism>
<dbReference type="GO" id="GO:0030117">
    <property type="term" value="C:membrane coat"/>
    <property type="evidence" value="ECO:0007669"/>
    <property type="project" value="InterPro"/>
</dbReference>
<evidence type="ECO:0000259" key="7">
    <source>
        <dbReference type="Pfam" id="PF01217"/>
    </source>
</evidence>
<evidence type="ECO:0000256" key="4">
    <source>
        <dbReference type="ARBA" id="ARBA00022927"/>
    </source>
</evidence>
<keyword evidence="5 6" id="KW-0472">Membrane</keyword>
<feature type="domain" description="AP complex mu/sigma subunit" evidence="7">
    <location>
        <begin position="1"/>
        <end position="142"/>
    </location>
</feature>
<dbReference type="Pfam" id="PF01217">
    <property type="entry name" value="Clat_adaptor_s"/>
    <property type="match status" value="1"/>
</dbReference>
<dbReference type="InterPro" id="IPR011012">
    <property type="entry name" value="Longin-like_dom_sf"/>
</dbReference>
<dbReference type="AlphaFoldDB" id="A0A6B2LPK5"/>
<accession>A0A6B2LPK5</accession>
<reference evidence="8" key="1">
    <citation type="journal article" date="2020" name="J. Eukaryot. Microbiol.">
        <title>De novo Sequencing, Assembly and Annotation of the Transcriptome for the Free-Living Testate Amoeba Arcella intermedia.</title>
        <authorList>
            <person name="Ribeiro G.M."/>
            <person name="Porfirio-Sousa A.L."/>
            <person name="Maurer-Alcala X.X."/>
            <person name="Katz L.A."/>
            <person name="Lahr D.J.G."/>
        </authorList>
    </citation>
    <scope>NUCLEOTIDE SEQUENCE</scope>
</reference>
<evidence type="ECO:0000256" key="6">
    <source>
        <dbReference type="PIRNR" id="PIRNR015588"/>
    </source>
</evidence>
<evidence type="ECO:0000313" key="8">
    <source>
        <dbReference type="EMBL" id="NDV38996.1"/>
    </source>
</evidence>
<dbReference type="EMBL" id="GIBP01010027">
    <property type="protein sequence ID" value="NDV38996.1"/>
    <property type="molecule type" value="Transcribed_RNA"/>
</dbReference>
<dbReference type="SUPFAM" id="SSF64356">
    <property type="entry name" value="SNARE-like"/>
    <property type="match status" value="1"/>
</dbReference>
<dbReference type="GO" id="GO:0006886">
    <property type="term" value="P:intracellular protein transport"/>
    <property type="evidence" value="ECO:0007669"/>
    <property type="project" value="UniProtKB-UniRule"/>
</dbReference>
<dbReference type="Gene3D" id="3.30.450.60">
    <property type="match status" value="1"/>
</dbReference>
<dbReference type="InterPro" id="IPR016635">
    <property type="entry name" value="AP_complex_ssu"/>
</dbReference>
<dbReference type="PANTHER" id="PTHR11753">
    <property type="entry name" value="ADAPTOR COMPLEXES SMALL SUBUNIT FAMILY"/>
    <property type="match status" value="1"/>
</dbReference>
<dbReference type="InterPro" id="IPR022775">
    <property type="entry name" value="AP_mu_sigma_su"/>
</dbReference>
<dbReference type="InterPro" id="IPR000804">
    <property type="entry name" value="Clathrin_sm-chain_CS"/>
</dbReference>
<protein>
    <recommendedName>
        <fullName evidence="6">AP complex subunit sigma</fullName>
    </recommendedName>
</protein>
<keyword evidence="3 6" id="KW-0813">Transport</keyword>
<comment type="subcellular location">
    <subcellularLocation>
        <location evidence="1">Endomembrane system</location>
    </subcellularLocation>
</comment>
<evidence type="ECO:0000256" key="3">
    <source>
        <dbReference type="ARBA" id="ARBA00022448"/>
    </source>
</evidence>
<dbReference type="PROSITE" id="PS00989">
    <property type="entry name" value="CLAT_ADAPTOR_S"/>
    <property type="match status" value="1"/>
</dbReference>
<keyword evidence="4 6" id="KW-0653">Protein transport</keyword>
<sequence length="143" mass="17116">MIHYILILNRVGKTRLAKWYVPLDDNEKRRVIQDIHRTIIQRHSSLQHANLMEFNQNLLVYRQYAALYFCLVMDPDDNPLVAFEGIHLLVEILNEYFRHVREIDLVENFWKVYAIVDEIFMAGEIMETSKSVVLQRILQLDKE</sequence>
<dbReference type="PIRSF" id="PIRSF015588">
    <property type="entry name" value="AP_complex_sigma"/>
    <property type="match status" value="1"/>
</dbReference>
<evidence type="ECO:0000256" key="2">
    <source>
        <dbReference type="ARBA" id="ARBA00006972"/>
    </source>
</evidence>
<dbReference type="GO" id="GO:0016192">
    <property type="term" value="P:vesicle-mediated transport"/>
    <property type="evidence" value="ECO:0007669"/>
    <property type="project" value="InterPro"/>
</dbReference>
<evidence type="ECO:0000256" key="1">
    <source>
        <dbReference type="ARBA" id="ARBA00004308"/>
    </source>
</evidence>
<comment type="similarity">
    <text evidence="2 6">Belongs to the adaptor complexes small subunit family.</text>
</comment>
<dbReference type="GO" id="GO:0012505">
    <property type="term" value="C:endomembrane system"/>
    <property type="evidence" value="ECO:0007669"/>
    <property type="project" value="UniProtKB-SubCell"/>
</dbReference>